<feature type="compositionally biased region" description="Low complexity" evidence="1">
    <location>
        <begin position="37"/>
        <end position="48"/>
    </location>
</feature>
<evidence type="ECO:0000313" key="2">
    <source>
        <dbReference type="EMBL" id="OKL55303.1"/>
    </source>
</evidence>
<dbReference type="STRING" id="1441469.A0A225A9R2"/>
<evidence type="ECO:0000313" key="3">
    <source>
        <dbReference type="Proteomes" id="UP000214365"/>
    </source>
</evidence>
<dbReference type="GeneID" id="31009214"/>
<protein>
    <submittedName>
        <fullName evidence="2">Uncharacterized protein</fullName>
    </submittedName>
</protein>
<dbReference type="OrthoDB" id="4365963at2759"/>
<reference evidence="2 3" key="1">
    <citation type="submission" date="2015-06" db="EMBL/GenBank/DDBJ databases">
        <title>Talaromyces atroroseus IBT 11181 draft genome.</title>
        <authorList>
            <person name="Rasmussen K.B."/>
            <person name="Rasmussen S."/>
            <person name="Petersen B."/>
            <person name="Sicheritz-Ponten T."/>
            <person name="Mortensen U.H."/>
            <person name="Thrane U."/>
        </authorList>
    </citation>
    <scope>NUCLEOTIDE SEQUENCE [LARGE SCALE GENOMIC DNA]</scope>
    <source>
        <strain evidence="2 3">IBT 11181</strain>
    </source>
</reference>
<dbReference type="RefSeq" id="XP_020115424.1">
    <property type="nucleotide sequence ID" value="XM_020265385.1"/>
</dbReference>
<organism evidence="2 3">
    <name type="scientific">Talaromyces atroroseus</name>
    <dbReference type="NCBI Taxonomy" id="1441469"/>
    <lineage>
        <taxon>Eukaryota</taxon>
        <taxon>Fungi</taxon>
        <taxon>Dikarya</taxon>
        <taxon>Ascomycota</taxon>
        <taxon>Pezizomycotina</taxon>
        <taxon>Eurotiomycetes</taxon>
        <taxon>Eurotiomycetidae</taxon>
        <taxon>Eurotiales</taxon>
        <taxon>Trichocomaceae</taxon>
        <taxon>Talaromyces</taxon>
        <taxon>Talaromyces sect. Trachyspermi</taxon>
    </lineage>
</organism>
<gene>
    <name evidence="2" type="ORF">UA08_09458</name>
</gene>
<dbReference type="Proteomes" id="UP000214365">
    <property type="component" value="Unassembled WGS sequence"/>
</dbReference>
<feature type="compositionally biased region" description="Basic residues" evidence="1">
    <location>
        <begin position="18"/>
        <end position="28"/>
    </location>
</feature>
<feature type="compositionally biased region" description="Basic and acidic residues" evidence="1">
    <location>
        <begin position="79"/>
        <end position="91"/>
    </location>
</feature>
<keyword evidence="3" id="KW-1185">Reference proteome</keyword>
<name>A0A225A9R2_TALAT</name>
<proteinExistence type="predicted"/>
<dbReference type="AlphaFoldDB" id="A0A225A9R2"/>
<feature type="region of interest" description="Disordered" evidence="1">
    <location>
        <begin position="1"/>
        <end position="91"/>
    </location>
</feature>
<comment type="caution">
    <text evidence="2">The sequence shown here is derived from an EMBL/GenBank/DDBJ whole genome shotgun (WGS) entry which is preliminary data.</text>
</comment>
<sequence>MEGVQGSYGATTAGPNRPSKKRGQKRKAPYSVPDRTPNPTTAVPTVNNMKTLNDVDLTQTHQVQSTVTVPTTKPTNDTTDEHESATGRQDIHASEKVAKLIEQYCDPSKWTDQESREGFMDYEVEEDGFAPNAYGDGDSDEDEDENQRSFLTPQERFGLIKLLSGSDTEDPVEKVRRWAPKGLVLSGKQLMAAIHPDRFPQADQKQMAHKAFVRVDEALHGNRAAEIKGLNEGDSCLVDFLEDYHKEAHVKATADLIGLYEAFRRGDSIDAASPSLAKEVKTAYDNLDAINDQIRTQNMEIHNDPEFGVIELDQLTNCWKQENRKTAPVLLWKLCEVSHYPMGWAYQPPREDYTYDLERGEYWAAIRSRITTTLEHFWNTFLQDYLENTSDNVVVQEILAAKAACENAITESNVSSGRPEQLNIVDLEDIMAHYCGLKYFLGQSLKEQFDNLVRHLKGRLVSWQLPEEWLPNQSSSTGQEKKEVGSELNPRMDGTLQARQIGQNKYVIPIKPRTVDGTADPGFTRYKEKIIAYLPIGAFSARYVIEAEDGTRLLVNSGRAGGKQVLPAAKEAGVPRTISSRDIGRILGTKRWKLTYVAAEEWNISRLNEKGEPKMPLIVAGISTEEGDYHVARASMHQVAGAQAFDNIIVESLGGQKDESLADFLMRQLPSNGSSVPKNLEKHTDELRTLKDDIEWLKTTMSQLVLHK</sequence>
<evidence type="ECO:0000256" key="1">
    <source>
        <dbReference type="SAM" id="MobiDB-lite"/>
    </source>
</evidence>
<accession>A0A225A9R2</accession>
<feature type="compositionally biased region" description="Low complexity" evidence="1">
    <location>
        <begin position="58"/>
        <end position="77"/>
    </location>
</feature>
<dbReference type="EMBL" id="LFMY01000023">
    <property type="protein sequence ID" value="OKL55303.1"/>
    <property type="molecule type" value="Genomic_DNA"/>
</dbReference>
<feature type="region of interest" description="Disordered" evidence="1">
    <location>
        <begin position="128"/>
        <end position="148"/>
    </location>
</feature>